<dbReference type="AlphaFoldDB" id="A0A3B0TU87"/>
<dbReference type="SUPFAM" id="SSF160574">
    <property type="entry name" value="BT0923-like"/>
    <property type="match status" value="1"/>
</dbReference>
<evidence type="ECO:0000313" key="1">
    <source>
        <dbReference type="EMBL" id="VAW10626.1"/>
    </source>
</evidence>
<gene>
    <name evidence="1" type="ORF">MNBD_BACTEROID03-1534</name>
</gene>
<dbReference type="EMBL" id="UOEL01000027">
    <property type="protein sequence ID" value="VAW10626.1"/>
    <property type="molecule type" value="Genomic_DNA"/>
</dbReference>
<accession>A0A3B0TU87</accession>
<evidence type="ECO:0008006" key="2">
    <source>
        <dbReference type="Google" id="ProtNLM"/>
    </source>
</evidence>
<name>A0A3B0TU87_9ZZZZ</name>
<reference evidence="1" key="1">
    <citation type="submission" date="2018-06" db="EMBL/GenBank/DDBJ databases">
        <authorList>
            <person name="Zhirakovskaya E."/>
        </authorList>
    </citation>
    <scope>NUCLEOTIDE SEQUENCE</scope>
</reference>
<protein>
    <recommendedName>
        <fullName evidence="2">PepSY domain-containing protein</fullName>
    </recommendedName>
</protein>
<organism evidence="1">
    <name type="scientific">hydrothermal vent metagenome</name>
    <dbReference type="NCBI Taxonomy" id="652676"/>
    <lineage>
        <taxon>unclassified sequences</taxon>
        <taxon>metagenomes</taxon>
        <taxon>ecological metagenomes</taxon>
    </lineage>
</organism>
<sequence>MKKVMLVAVMCLGTMTAFAQEEAAAEAVATEVEATQEEATAEAVATQDGFTEVALEELPAGISAALATDHPGATISKAYVNEAAQYKLEVANEDGTTGTLFADAEGNWIEM</sequence>
<proteinExistence type="predicted"/>